<comment type="caution">
    <text evidence="5">The sequence shown here is derived from an EMBL/GenBank/DDBJ whole genome shotgun (WGS) entry which is preliminary data.</text>
</comment>
<dbReference type="AlphaFoldDB" id="A0A4Q6XNQ2"/>
<reference evidence="5 6" key="1">
    <citation type="submission" date="2019-02" db="EMBL/GenBank/DDBJ databases">
        <authorList>
            <person name="Li Y."/>
        </authorList>
    </citation>
    <scope>NUCLEOTIDE SEQUENCE [LARGE SCALE GENOMIC DNA]</scope>
    <source>
        <strain evidence="5 6">30C10-4-7</strain>
    </source>
</reference>
<keyword evidence="3" id="KW-0804">Transcription</keyword>
<dbReference type="Proteomes" id="UP000292855">
    <property type="component" value="Unassembled WGS sequence"/>
</dbReference>
<dbReference type="PROSITE" id="PS01124">
    <property type="entry name" value="HTH_ARAC_FAMILY_2"/>
    <property type="match status" value="1"/>
</dbReference>
<dbReference type="PANTHER" id="PTHR43280:SF2">
    <property type="entry name" value="HTH-TYPE TRANSCRIPTIONAL REGULATOR EXSA"/>
    <property type="match status" value="1"/>
</dbReference>
<keyword evidence="2" id="KW-0238">DNA-binding</keyword>
<evidence type="ECO:0000256" key="3">
    <source>
        <dbReference type="ARBA" id="ARBA00023163"/>
    </source>
</evidence>
<name>A0A4Q6XNQ2_9SPHI</name>
<dbReference type="SUPFAM" id="SSF46689">
    <property type="entry name" value="Homeodomain-like"/>
    <property type="match status" value="1"/>
</dbReference>
<dbReference type="InterPro" id="IPR018060">
    <property type="entry name" value="HTH_AraC"/>
</dbReference>
<dbReference type="Gene3D" id="1.10.10.60">
    <property type="entry name" value="Homeodomain-like"/>
    <property type="match status" value="1"/>
</dbReference>
<evidence type="ECO:0000313" key="5">
    <source>
        <dbReference type="EMBL" id="RZF58924.1"/>
    </source>
</evidence>
<feature type="domain" description="HTH araC/xylS-type" evidence="4">
    <location>
        <begin position="230"/>
        <end position="330"/>
    </location>
</feature>
<keyword evidence="1" id="KW-0805">Transcription regulation</keyword>
<protein>
    <submittedName>
        <fullName evidence="5">Helix-turn-helix domain-containing protein</fullName>
    </submittedName>
</protein>
<dbReference type="RefSeq" id="WP_130142760.1">
    <property type="nucleotide sequence ID" value="NZ_SGIT01000003.1"/>
</dbReference>
<dbReference type="EMBL" id="SGIT01000003">
    <property type="protein sequence ID" value="RZF58924.1"/>
    <property type="molecule type" value="Genomic_DNA"/>
</dbReference>
<proteinExistence type="predicted"/>
<dbReference type="OrthoDB" id="699630at2"/>
<dbReference type="GO" id="GO:0003700">
    <property type="term" value="F:DNA-binding transcription factor activity"/>
    <property type="evidence" value="ECO:0007669"/>
    <property type="project" value="InterPro"/>
</dbReference>
<evidence type="ECO:0000256" key="1">
    <source>
        <dbReference type="ARBA" id="ARBA00023015"/>
    </source>
</evidence>
<dbReference type="PANTHER" id="PTHR43280">
    <property type="entry name" value="ARAC-FAMILY TRANSCRIPTIONAL REGULATOR"/>
    <property type="match status" value="1"/>
</dbReference>
<evidence type="ECO:0000259" key="4">
    <source>
        <dbReference type="PROSITE" id="PS01124"/>
    </source>
</evidence>
<accession>A0A4Q6XNQ2</accession>
<evidence type="ECO:0000256" key="2">
    <source>
        <dbReference type="ARBA" id="ARBA00023125"/>
    </source>
</evidence>
<sequence>MLKSLYLNLFTHFGMPGRVAPSDAPDPMISMRHATVYHYRGEADYAVEQEFDAKDCYLYSYDFSLLKKRTIPVRADMADLHVFYLLQGDAAVALCNDTGEIYTELPPEHGRCAYLPGGRYQLQFEAGTYCLFGFYFDGGLFRDGNERPFSFLHDVLEAYRANLPEAVGSIDFPAGEPTLNQIRRFCQHIKKGDIENEKFVLQELIGLLKLAKEKIYDAYERTSDPELLIQRCRDLLAGRIAEHGNAVRIRDVAGQLHVRHEYLSRLHQQYYQQKLNDYRDALVTEKIRGLLDERYSPQEVSHLCGFPGVSELNRFFKRKTGMTPAQYRRR</sequence>
<gene>
    <name evidence="5" type="ORF">EWE74_16525</name>
</gene>
<keyword evidence="6" id="KW-1185">Reference proteome</keyword>
<dbReference type="SMART" id="SM00342">
    <property type="entry name" value="HTH_ARAC"/>
    <property type="match status" value="1"/>
</dbReference>
<dbReference type="Pfam" id="PF12833">
    <property type="entry name" value="HTH_18"/>
    <property type="match status" value="1"/>
</dbReference>
<dbReference type="InterPro" id="IPR009057">
    <property type="entry name" value="Homeodomain-like_sf"/>
</dbReference>
<evidence type="ECO:0000313" key="6">
    <source>
        <dbReference type="Proteomes" id="UP000292855"/>
    </source>
</evidence>
<dbReference type="GO" id="GO:0043565">
    <property type="term" value="F:sequence-specific DNA binding"/>
    <property type="evidence" value="ECO:0007669"/>
    <property type="project" value="InterPro"/>
</dbReference>
<organism evidence="5 6">
    <name type="scientific">Sphingobacterium corticibacterium</name>
    <dbReference type="NCBI Taxonomy" id="2484746"/>
    <lineage>
        <taxon>Bacteria</taxon>
        <taxon>Pseudomonadati</taxon>
        <taxon>Bacteroidota</taxon>
        <taxon>Sphingobacteriia</taxon>
        <taxon>Sphingobacteriales</taxon>
        <taxon>Sphingobacteriaceae</taxon>
        <taxon>Sphingobacterium</taxon>
    </lineage>
</organism>